<reference evidence="1" key="1">
    <citation type="journal article" date="2012" name="Nature">
        <title>The oyster genome reveals stress adaptation and complexity of shell formation.</title>
        <authorList>
            <person name="Zhang G."/>
            <person name="Fang X."/>
            <person name="Guo X."/>
            <person name="Li L."/>
            <person name="Luo R."/>
            <person name="Xu F."/>
            <person name="Yang P."/>
            <person name="Zhang L."/>
            <person name="Wang X."/>
            <person name="Qi H."/>
            <person name="Xiong Z."/>
            <person name="Que H."/>
            <person name="Xie Y."/>
            <person name="Holland P.W."/>
            <person name="Paps J."/>
            <person name="Zhu Y."/>
            <person name="Wu F."/>
            <person name="Chen Y."/>
            <person name="Wang J."/>
            <person name="Peng C."/>
            <person name="Meng J."/>
            <person name="Yang L."/>
            <person name="Liu J."/>
            <person name="Wen B."/>
            <person name="Zhang N."/>
            <person name="Huang Z."/>
            <person name="Zhu Q."/>
            <person name="Feng Y."/>
            <person name="Mount A."/>
            <person name="Hedgecock D."/>
            <person name="Xu Z."/>
            <person name="Liu Y."/>
            <person name="Domazet-Loso T."/>
            <person name="Du Y."/>
            <person name="Sun X."/>
            <person name="Zhang S."/>
            <person name="Liu B."/>
            <person name="Cheng P."/>
            <person name="Jiang X."/>
            <person name="Li J."/>
            <person name="Fan D."/>
            <person name="Wang W."/>
            <person name="Fu W."/>
            <person name="Wang T."/>
            <person name="Wang B."/>
            <person name="Zhang J."/>
            <person name="Peng Z."/>
            <person name="Li Y."/>
            <person name="Li N."/>
            <person name="Wang J."/>
            <person name="Chen M."/>
            <person name="He Y."/>
            <person name="Tan F."/>
            <person name="Song X."/>
            <person name="Zheng Q."/>
            <person name="Huang R."/>
            <person name="Yang H."/>
            <person name="Du X."/>
            <person name="Chen L."/>
            <person name="Yang M."/>
            <person name="Gaffney P.M."/>
            <person name="Wang S."/>
            <person name="Luo L."/>
            <person name="She Z."/>
            <person name="Ming Y."/>
            <person name="Huang W."/>
            <person name="Zhang S."/>
            <person name="Huang B."/>
            <person name="Zhang Y."/>
            <person name="Qu T."/>
            <person name="Ni P."/>
            <person name="Miao G."/>
            <person name="Wang J."/>
            <person name="Wang Q."/>
            <person name="Steinberg C.E."/>
            <person name="Wang H."/>
            <person name="Li N."/>
            <person name="Qian L."/>
            <person name="Zhang G."/>
            <person name="Li Y."/>
            <person name="Yang H."/>
            <person name="Liu X."/>
            <person name="Wang J."/>
            <person name="Yin Y."/>
            <person name="Wang J."/>
        </authorList>
    </citation>
    <scope>NUCLEOTIDE SEQUENCE [LARGE SCALE GENOMIC DNA]</scope>
    <source>
        <strain evidence="1">05x7-T-G4-1.051#20</strain>
    </source>
</reference>
<evidence type="ECO:0000313" key="1">
    <source>
        <dbReference type="EMBL" id="EKC22495.1"/>
    </source>
</evidence>
<accession>K1Q108</accession>
<proteinExistence type="predicted"/>
<gene>
    <name evidence="1" type="ORF">CGI_10002158</name>
</gene>
<name>K1Q108_MAGGI</name>
<protein>
    <submittedName>
        <fullName evidence="1">Uncharacterized protein</fullName>
    </submittedName>
</protein>
<organism evidence="1">
    <name type="scientific">Magallana gigas</name>
    <name type="common">Pacific oyster</name>
    <name type="synonym">Crassostrea gigas</name>
    <dbReference type="NCBI Taxonomy" id="29159"/>
    <lineage>
        <taxon>Eukaryota</taxon>
        <taxon>Metazoa</taxon>
        <taxon>Spiralia</taxon>
        <taxon>Lophotrochozoa</taxon>
        <taxon>Mollusca</taxon>
        <taxon>Bivalvia</taxon>
        <taxon>Autobranchia</taxon>
        <taxon>Pteriomorphia</taxon>
        <taxon>Ostreida</taxon>
        <taxon>Ostreoidea</taxon>
        <taxon>Ostreidae</taxon>
        <taxon>Magallana</taxon>
    </lineage>
</organism>
<dbReference type="EMBL" id="JH818865">
    <property type="protein sequence ID" value="EKC22495.1"/>
    <property type="molecule type" value="Genomic_DNA"/>
</dbReference>
<dbReference type="AlphaFoldDB" id="K1Q108"/>
<dbReference type="InParanoid" id="K1Q108"/>
<dbReference type="HOGENOM" id="CLU_2760289_0_0_1"/>
<sequence length="70" mass="7950">MAFMREMDRADDILMEQQRCSDTNHMVPVRSPNGPLQAVLVQDISDVCICVNIEDNLSFLSAVPNRIEKE</sequence>